<keyword evidence="8" id="KW-0375">Hydrogen ion transport</keyword>
<dbReference type="PANTHER" id="PTHR11629">
    <property type="entry name" value="VACUOLAR PROTON ATPASES"/>
    <property type="match status" value="1"/>
</dbReference>
<keyword evidence="9" id="KW-0175">Coiled coil</keyword>
<dbReference type="GO" id="GO:0033179">
    <property type="term" value="C:proton-transporting V-type ATPase, V0 domain"/>
    <property type="evidence" value="ECO:0007669"/>
    <property type="project" value="InterPro"/>
</dbReference>
<gene>
    <name evidence="10" type="primary">unc-32</name>
    <name evidence="10" type="ORF">T03_6129</name>
</gene>
<dbReference type="AlphaFoldDB" id="A0A0V1D647"/>
<dbReference type="GO" id="GO:0005886">
    <property type="term" value="C:plasma membrane"/>
    <property type="evidence" value="ECO:0007669"/>
    <property type="project" value="TreeGrafter"/>
</dbReference>
<feature type="transmembrane region" description="Helical" evidence="8">
    <location>
        <begin position="448"/>
        <end position="472"/>
    </location>
</feature>
<evidence type="ECO:0000256" key="4">
    <source>
        <dbReference type="ARBA" id="ARBA00022692"/>
    </source>
</evidence>
<dbReference type="GO" id="GO:0046961">
    <property type="term" value="F:proton-transporting ATPase activity, rotational mechanism"/>
    <property type="evidence" value="ECO:0007669"/>
    <property type="project" value="InterPro"/>
</dbReference>
<keyword evidence="11" id="KW-1185">Reference proteome</keyword>
<dbReference type="EMBL" id="JYDI01000039">
    <property type="protein sequence ID" value="KRY56770.1"/>
    <property type="molecule type" value="Genomic_DNA"/>
</dbReference>
<dbReference type="GO" id="GO:0016471">
    <property type="term" value="C:vacuolar proton-transporting V-type ATPase complex"/>
    <property type="evidence" value="ECO:0007669"/>
    <property type="project" value="TreeGrafter"/>
</dbReference>
<organism evidence="10 11">
    <name type="scientific">Trichinella britovi</name>
    <name type="common">Parasitic roundworm</name>
    <dbReference type="NCBI Taxonomy" id="45882"/>
    <lineage>
        <taxon>Eukaryota</taxon>
        <taxon>Metazoa</taxon>
        <taxon>Ecdysozoa</taxon>
        <taxon>Nematoda</taxon>
        <taxon>Enoplea</taxon>
        <taxon>Dorylaimia</taxon>
        <taxon>Trichinellida</taxon>
        <taxon>Trichinellidae</taxon>
        <taxon>Trichinella</taxon>
    </lineage>
</organism>
<keyword evidence="4 8" id="KW-0812">Transmembrane</keyword>
<dbReference type="InterPro" id="IPR002490">
    <property type="entry name" value="V-ATPase_116kDa_su"/>
</dbReference>
<reference evidence="10 11" key="1">
    <citation type="submission" date="2015-01" db="EMBL/GenBank/DDBJ databases">
        <title>Evolution of Trichinella species and genotypes.</title>
        <authorList>
            <person name="Korhonen P.K."/>
            <person name="Edoardo P."/>
            <person name="Giuseppe L.R."/>
            <person name="Gasser R.B."/>
        </authorList>
    </citation>
    <scope>NUCLEOTIDE SEQUENCE [LARGE SCALE GENOMIC DNA]</scope>
    <source>
        <strain evidence="10">ISS120</strain>
    </source>
</reference>
<sequence length="538" mass="61996">MGSLFRSEEMCRCQLFLQTEASYACVSELGELGLVQFRDLNPDVTAFQRKFVNEIRRCDEMERKLRFLEKEIKKDRIPILDTSENPDAPLAREMIDLEATFEKLDNELREVNMNEEMLKKNFLELTELKHILRKTQAFFDEVPEPSDFLSDERETLLSQEDHLKTSVLKQENIQAMQSLHANDGNLGQVNPALEYDGELIVTGDHKESFGGKLNLDFVVGVILRERIPAFERLLWRACRGNVFLKQAEITESLEDPATGDLVQKSVILIFFQGEQLKSRVKKICEGFRATLYPCPETPQERREMAIGVMTRIEDLKTVLGQTQDHRHRVLVAAAKNIRIWFTKVRKIKSIYHTLNLFNLDVTQKCLIAECWCPVADLDKIQLALKRGTEESGSSVPSILNRMYTTEAPPTYNRTNKFTAGFQNIVDAYGVASYREVNPALYTIITFPFLFAIMFGDFGHGLIMFLFALFLIVKEKQLIARKIRDEVFNIFFGGRYIIFLMGLFSMYTGIVYNEVYAKSVNIFGSSWVIPPEVEYDRIL</sequence>
<comment type="caution">
    <text evidence="8">Lacks conserved residue(s) required for the propagation of feature annotation.</text>
</comment>
<evidence type="ECO:0000256" key="7">
    <source>
        <dbReference type="ARBA" id="ARBA00023136"/>
    </source>
</evidence>
<keyword evidence="6 8" id="KW-0406">Ion transport</keyword>
<dbReference type="Proteomes" id="UP000054653">
    <property type="component" value="Unassembled WGS sequence"/>
</dbReference>
<evidence type="ECO:0000256" key="8">
    <source>
        <dbReference type="RuleBase" id="RU361189"/>
    </source>
</evidence>
<evidence type="ECO:0000313" key="11">
    <source>
        <dbReference type="Proteomes" id="UP000054653"/>
    </source>
</evidence>
<evidence type="ECO:0000313" key="10">
    <source>
        <dbReference type="EMBL" id="KRY56770.1"/>
    </source>
</evidence>
<name>A0A0V1D647_TRIBR</name>
<dbReference type="PANTHER" id="PTHR11629:SF63">
    <property type="entry name" value="V-TYPE PROTON ATPASE SUBUNIT A"/>
    <property type="match status" value="1"/>
</dbReference>
<comment type="function">
    <text evidence="8">Essential component of the vacuolar proton pump (V-ATPase), a multimeric enzyme that catalyzes the translocation of protons across the membranes. Required for assembly and activity of the V-ATPase.</text>
</comment>
<evidence type="ECO:0000256" key="3">
    <source>
        <dbReference type="ARBA" id="ARBA00022448"/>
    </source>
</evidence>
<evidence type="ECO:0000256" key="2">
    <source>
        <dbReference type="ARBA" id="ARBA00009904"/>
    </source>
</evidence>
<feature type="transmembrane region" description="Helical" evidence="8">
    <location>
        <begin position="493"/>
        <end position="511"/>
    </location>
</feature>
<dbReference type="GO" id="GO:0007035">
    <property type="term" value="P:vacuolar acidification"/>
    <property type="evidence" value="ECO:0007669"/>
    <property type="project" value="TreeGrafter"/>
</dbReference>
<dbReference type="GO" id="GO:0051117">
    <property type="term" value="F:ATPase binding"/>
    <property type="evidence" value="ECO:0007669"/>
    <property type="project" value="TreeGrafter"/>
</dbReference>
<protein>
    <recommendedName>
        <fullName evidence="8">V-type proton ATPase subunit a</fullName>
    </recommendedName>
</protein>
<evidence type="ECO:0000256" key="5">
    <source>
        <dbReference type="ARBA" id="ARBA00022989"/>
    </source>
</evidence>
<evidence type="ECO:0000256" key="1">
    <source>
        <dbReference type="ARBA" id="ARBA00004141"/>
    </source>
</evidence>
<dbReference type="Pfam" id="PF01496">
    <property type="entry name" value="V_ATPase_I"/>
    <property type="match status" value="1"/>
</dbReference>
<keyword evidence="5 8" id="KW-1133">Transmembrane helix</keyword>
<proteinExistence type="inferred from homology"/>
<keyword evidence="3 8" id="KW-0813">Transport</keyword>
<evidence type="ECO:0000256" key="6">
    <source>
        <dbReference type="ARBA" id="ARBA00023065"/>
    </source>
</evidence>
<feature type="coiled-coil region" evidence="9">
    <location>
        <begin position="51"/>
        <end position="121"/>
    </location>
</feature>
<keyword evidence="7 8" id="KW-0472">Membrane</keyword>
<accession>A0A0V1D647</accession>
<comment type="subcellular location">
    <subcellularLocation>
        <location evidence="1">Membrane</location>
        <topology evidence="1">Multi-pass membrane protein</topology>
    </subcellularLocation>
</comment>
<evidence type="ECO:0000256" key="9">
    <source>
        <dbReference type="SAM" id="Coils"/>
    </source>
</evidence>
<comment type="caution">
    <text evidence="10">The sequence shown here is derived from an EMBL/GenBank/DDBJ whole genome shotgun (WGS) entry which is preliminary data.</text>
</comment>
<comment type="similarity">
    <text evidence="2 8">Belongs to the V-ATPase 116 kDa subunit family.</text>
</comment>